<accession>A0A448YWC3</accession>
<feature type="region of interest" description="Disordered" evidence="1">
    <location>
        <begin position="132"/>
        <end position="170"/>
    </location>
</feature>
<dbReference type="EMBL" id="CAACVS010000015">
    <property type="protein sequence ID" value="VEU33999.1"/>
    <property type="molecule type" value="Genomic_DNA"/>
</dbReference>
<dbReference type="Proteomes" id="UP000291116">
    <property type="component" value="Unassembled WGS sequence"/>
</dbReference>
<dbReference type="PANTHER" id="PTHR31984:SF17">
    <property type="entry name" value="TRANSCRIPTIONAL REGULATOR"/>
    <property type="match status" value="1"/>
</dbReference>
<evidence type="ECO:0000256" key="1">
    <source>
        <dbReference type="SAM" id="MobiDB-lite"/>
    </source>
</evidence>
<protein>
    <submittedName>
        <fullName evidence="2">Uncharacterized protein</fullName>
    </submittedName>
</protein>
<keyword evidence="3" id="KW-1185">Reference proteome</keyword>
<dbReference type="InterPro" id="IPR003774">
    <property type="entry name" value="AlgH-like"/>
</dbReference>
<reference evidence="2 3" key="1">
    <citation type="submission" date="2019-01" db="EMBL/GenBank/DDBJ databases">
        <authorList>
            <person name="Ferrante I. M."/>
        </authorList>
    </citation>
    <scope>NUCLEOTIDE SEQUENCE [LARGE SCALE GENOMIC DNA]</scope>
    <source>
        <strain evidence="2 3">B856</strain>
    </source>
</reference>
<feature type="region of interest" description="Disordered" evidence="1">
    <location>
        <begin position="238"/>
        <end position="263"/>
    </location>
</feature>
<feature type="compositionally biased region" description="Acidic residues" evidence="1">
    <location>
        <begin position="238"/>
        <end position="247"/>
    </location>
</feature>
<feature type="region of interest" description="Disordered" evidence="1">
    <location>
        <begin position="83"/>
        <end position="117"/>
    </location>
</feature>
<feature type="compositionally biased region" description="Basic and acidic residues" evidence="1">
    <location>
        <begin position="153"/>
        <end position="166"/>
    </location>
</feature>
<organism evidence="2 3">
    <name type="scientific">Pseudo-nitzschia multistriata</name>
    <dbReference type="NCBI Taxonomy" id="183589"/>
    <lineage>
        <taxon>Eukaryota</taxon>
        <taxon>Sar</taxon>
        <taxon>Stramenopiles</taxon>
        <taxon>Ochrophyta</taxon>
        <taxon>Bacillariophyta</taxon>
        <taxon>Bacillariophyceae</taxon>
        <taxon>Bacillariophycidae</taxon>
        <taxon>Bacillariales</taxon>
        <taxon>Bacillariaceae</taxon>
        <taxon>Pseudo-nitzschia</taxon>
    </lineage>
</organism>
<dbReference type="AlphaFoldDB" id="A0A448YWC3"/>
<name>A0A448YWC3_9STRA</name>
<proteinExistence type="predicted"/>
<feature type="compositionally biased region" description="Acidic residues" evidence="1">
    <location>
        <begin position="87"/>
        <end position="115"/>
    </location>
</feature>
<dbReference type="OrthoDB" id="272750at2759"/>
<evidence type="ECO:0000313" key="2">
    <source>
        <dbReference type="EMBL" id="VEU33999.1"/>
    </source>
</evidence>
<gene>
    <name evidence="2" type="ORF">PSNMU_V1.4_AUG-EV-PASAV3_0007270</name>
</gene>
<feature type="compositionally biased region" description="Low complexity" evidence="1">
    <location>
        <begin position="139"/>
        <end position="148"/>
    </location>
</feature>
<sequence>MSEDKQGNRLAGSSIRSTKLPRTTAMAMAMAMAMVCCGLASSVLLEGTHGFVVAPSRPRAPRHPYPDLRRESQCQIRLSMSSFAGEPCDDDDDGNNENNQDEDAEDDEDDDDYIDTESLGDWRSFRRNLAMGDTKDESNNNTNNTNNNLPSPSEKKAREGEERVITENEAVLRTQNEKLAEEYATDLWAYETPKPEVGGLVLRMPIEVELYRNYKHSIMGSKLRAMLIEDGKARGDADTDAVADADTDAEKGGPVGPDDLEMSHWYGRSSDLVEEQMKKIADKADEEGQIDASTLPEDHAEMLTLYLENQEEWQEVCLVLEQTTSSGGSRSSKTVVLNRPMAFKLTKDLARVVYLGSYGIDSVQPETARRLTRFATAFREECAVCVGGPDHQGEPAILVHGISGLEGASEISPGTGIYRGGLEAAIDGVLDGLYSPLEFRFFVGCHDYQESMLDVEVMLGKLQPVACSRVLPLKQCISLPKPLWHEVMELCGGGDLPDISVLEMRKHEDVTFQVLEEDEIEIEIDGETSGLASSAADFGILMIDDEDEDDELDIEILDDDGDDAPWGW</sequence>
<dbReference type="PANTHER" id="PTHR31984">
    <property type="entry name" value="TRANSPORTER, PUTATIVE (DUF179)-RELATED"/>
    <property type="match status" value="1"/>
</dbReference>
<evidence type="ECO:0000313" key="3">
    <source>
        <dbReference type="Proteomes" id="UP000291116"/>
    </source>
</evidence>
<dbReference type="Pfam" id="PF02622">
    <property type="entry name" value="DUF179"/>
    <property type="match status" value="1"/>
</dbReference>
<dbReference type="Gene3D" id="3.40.1740.10">
    <property type="entry name" value="VC0467-like"/>
    <property type="match status" value="1"/>
</dbReference>